<dbReference type="Pfam" id="PF13340">
    <property type="entry name" value="DUF4096"/>
    <property type="match status" value="1"/>
</dbReference>
<evidence type="ECO:0000313" key="3">
    <source>
        <dbReference type="Proteomes" id="UP000032407"/>
    </source>
</evidence>
<dbReference type="InterPro" id="IPR025161">
    <property type="entry name" value="IS402-like_dom"/>
</dbReference>
<dbReference type="AlphaFoldDB" id="A0A9X0K0U1"/>
<dbReference type="PANTHER" id="PTHR46637">
    <property type="entry name" value="TIS1421-TRANSPOSASE PROTEIN A"/>
    <property type="match status" value="1"/>
</dbReference>
<evidence type="ECO:0000313" key="2">
    <source>
        <dbReference type="EMBL" id="KIU76249.1"/>
    </source>
</evidence>
<organism evidence="2 3">
    <name type="scientific">Bacillus thuringiensis Sbt003</name>
    <dbReference type="NCBI Taxonomy" id="1235825"/>
    <lineage>
        <taxon>Bacteria</taxon>
        <taxon>Bacillati</taxon>
        <taxon>Bacillota</taxon>
        <taxon>Bacilli</taxon>
        <taxon>Bacillales</taxon>
        <taxon>Bacillaceae</taxon>
        <taxon>Bacillus</taxon>
        <taxon>Bacillus cereus group</taxon>
    </lineage>
</organism>
<name>A0A9X0K0U1_BACTU</name>
<accession>A0A9X0K0U1</accession>
<reference evidence="2 3" key="1">
    <citation type="journal article" date="2015" name="Sci. Rep.">
        <title>The expression and crystallization of Cry65Aa require two C-termini, revealing a novel evolutionary strategy of Bacillus thuringiensis Cry proteins.</title>
        <authorList>
            <person name="Peng D.H."/>
            <person name="Pang C.Y."/>
            <person name="Wu H."/>
            <person name="Huang Q."/>
            <person name="Zheng J.S."/>
            <person name="Sun M."/>
        </authorList>
    </citation>
    <scope>NUCLEOTIDE SEQUENCE [LARGE SCALE GENOMIC DNA]</scope>
    <source>
        <strain evidence="2 3">Sbt003</strain>
    </source>
</reference>
<feature type="domain" description="Insertion element IS402-like" evidence="1">
    <location>
        <begin position="8"/>
        <end position="84"/>
    </location>
</feature>
<sequence length="101" mass="12096">MTSRRYELTNGQWEQIKDFFPPYSTGRPPKRSNREMCNREMFNAILWIARSGAPCRDLPDHYDLWKTVYSRFCKWRDEGVLLTIFQELNAELDFENLSILA</sequence>
<dbReference type="EMBL" id="AMYJ01000002">
    <property type="protein sequence ID" value="KIU76249.1"/>
    <property type="molecule type" value="Genomic_DNA"/>
</dbReference>
<evidence type="ECO:0000259" key="1">
    <source>
        <dbReference type="Pfam" id="PF13340"/>
    </source>
</evidence>
<proteinExistence type="predicted"/>
<dbReference type="PANTHER" id="PTHR46637:SF1">
    <property type="entry name" value="BLL5188 PROTEIN"/>
    <property type="match status" value="1"/>
</dbReference>
<dbReference type="InterPro" id="IPR052909">
    <property type="entry name" value="Transposase_6_like"/>
</dbReference>
<protein>
    <recommendedName>
        <fullName evidence="1">Insertion element IS402-like domain-containing protein</fullName>
    </recommendedName>
</protein>
<dbReference type="Proteomes" id="UP000032407">
    <property type="component" value="Unassembled WGS sequence"/>
</dbReference>
<gene>
    <name evidence="2" type="ORF">C797_02914</name>
</gene>
<comment type="caution">
    <text evidence="2">The sequence shown here is derived from an EMBL/GenBank/DDBJ whole genome shotgun (WGS) entry which is preliminary data.</text>
</comment>